<reference evidence="1 2" key="1">
    <citation type="submission" date="2020-02" db="EMBL/GenBank/DDBJ databases">
        <title>Draft genome sequence of Haematococcus lacustris strain NIES-144.</title>
        <authorList>
            <person name="Morimoto D."/>
            <person name="Nakagawa S."/>
            <person name="Yoshida T."/>
            <person name="Sawayama S."/>
        </authorList>
    </citation>
    <scope>NUCLEOTIDE SEQUENCE [LARGE SCALE GENOMIC DNA]</scope>
    <source>
        <strain evidence="1 2">NIES-144</strain>
    </source>
</reference>
<keyword evidence="2" id="KW-1185">Reference proteome</keyword>
<proteinExistence type="predicted"/>
<feature type="non-terminal residue" evidence="1">
    <location>
        <position position="1"/>
    </location>
</feature>
<gene>
    <name evidence="1" type="ORF">HaLaN_00264</name>
</gene>
<organism evidence="1 2">
    <name type="scientific">Haematococcus lacustris</name>
    <name type="common">Green alga</name>
    <name type="synonym">Haematococcus pluvialis</name>
    <dbReference type="NCBI Taxonomy" id="44745"/>
    <lineage>
        <taxon>Eukaryota</taxon>
        <taxon>Viridiplantae</taxon>
        <taxon>Chlorophyta</taxon>
        <taxon>core chlorophytes</taxon>
        <taxon>Chlorophyceae</taxon>
        <taxon>CS clade</taxon>
        <taxon>Chlamydomonadales</taxon>
        <taxon>Haematococcaceae</taxon>
        <taxon>Haematococcus</taxon>
    </lineage>
</organism>
<dbReference type="EMBL" id="BLLF01000007">
    <property type="protein sequence ID" value="GFH05753.1"/>
    <property type="molecule type" value="Genomic_DNA"/>
</dbReference>
<comment type="caution">
    <text evidence="1">The sequence shown here is derived from an EMBL/GenBank/DDBJ whole genome shotgun (WGS) entry which is preliminary data.</text>
</comment>
<evidence type="ECO:0000313" key="2">
    <source>
        <dbReference type="Proteomes" id="UP000485058"/>
    </source>
</evidence>
<protein>
    <submittedName>
        <fullName evidence="1">Uncharacterized protein</fullName>
    </submittedName>
</protein>
<dbReference type="Proteomes" id="UP000485058">
    <property type="component" value="Unassembled WGS sequence"/>
</dbReference>
<dbReference type="AlphaFoldDB" id="A0A699Y6S1"/>
<evidence type="ECO:0000313" key="1">
    <source>
        <dbReference type="EMBL" id="GFH05753.1"/>
    </source>
</evidence>
<sequence length="79" mass="8606">MASQEELRRASLLVKSVGWTRLTRSCCWGAWQSYGCCCRWVDTTAHLPALLFSEKTGAGWLGGLGMPGTGAGECQLCMY</sequence>
<name>A0A699Y6S1_HAELA</name>
<accession>A0A699Y6S1</accession>